<dbReference type="RefSeq" id="WP_319831312.1">
    <property type="nucleotide sequence ID" value="NZ_CP138858.1"/>
</dbReference>
<evidence type="ECO:0000259" key="1">
    <source>
        <dbReference type="Pfam" id="PF12705"/>
    </source>
</evidence>
<organism evidence="2 3">
    <name type="scientific">Coraliomargarita algicola</name>
    <dbReference type="NCBI Taxonomy" id="3092156"/>
    <lineage>
        <taxon>Bacteria</taxon>
        <taxon>Pseudomonadati</taxon>
        <taxon>Verrucomicrobiota</taxon>
        <taxon>Opitutia</taxon>
        <taxon>Puniceicoccales</taxon>
        <taxon>Coraliomargaritaceae</taxon>
        <taxon>Coraliomargarita</taxon>
    </lineage>
</organism>
<dbReference type="InterPro" id="IPR011604">
    <property type="entry name" value="PDDEXK-like_dom_sf"/>
</dbReference>
<proteinExistence type="predicted"/>
<name>A0ABZ0RDZ7_9BACT</name>
<protein>
    <submittedName>
        <fullName evidence="2">PD-(D/E)XK nuclease family protein</fullName>
    </submittedName>
</protein>
<keyword evidence="3" id="KW-1185">Reference proteome</keyword>
<feature type="domain" description="PD-(D/E)XK endonuclease-like" evidence="1">
    <location>
        <begin position="29"/>
        <end position="273"/>
    </location>
</feature>
<accession>A0ABZ0RDZ7</accession>
<evidence type="ECO:0000313" key="3">
    <source>
        <dbReference type="Proteomes" id="UP001324993"/>
    </source>
</evidence>
<reference evidence="2 3" key="1">
    <citation type="submission" date="2023-11" db="EMBL/GenBank/DDBJ databases">
        <title>Coraliomargarita sp. nov., isolated from marine algae.</title>
        <authorList>
            <person name="Lee J.K."/>
            <person name="Baek J.H."/>
            <person name="Kim J.M."/>
            <person name="Choi D.G."/>
            <person name="Jeon C.O."/>
        </authorList>
    </citation>
    <scope>NUCLEOTIDE SEQUENCE [LARGE SCALE GENOMIC DNA]</scope>
    <source>
        <strain evidence="2 3">J2-16</strain>
    </source>
</reference>
<sequence>MIQPLNPKPNGQCKVVALPMQSSDGALHHISASSLKLYLGCSLKYYFKKILKLEEPTSPAFQLGKAVHAGLQAFHLGRWHGKSHDEQTVLKAYHRAFLEQEATDPVQYKSGEREKFLEKGELILKAYLDSDHAKMEDIPLGVEVKLEEEFAELPSPLLGYVDLVRPGNIPVDFKTYAATPNVELEAFQHELQLTAYQLLIEEATGEAVEGRELVFLVKTAKPKIIVHRIPPATEAAKARFWLVAQAAIDGIYHERFYPQPGMACSWCSFRQECKAWTGGVS</sequence>
<gene>
    <name evidence="2" type="ORF">SH580_13145</name>
</gene>
<dbReference type="Proteomes" id="UP001324993">
    <property type="component" value="Chromosome"/>
</dbReference>
<evidence type="ECO:0000313" key="2">
    <source>
        <dbReference type="EMBL" id="WPJ94379.1"/>
    </source>
</evidence>
<dbReference type="EMBL" id="CP138858">
    <property type="protein sequence ID" value="WPJ94379.1"/>
    <property type="molecule type" value="Genomic_DNA"/>
</dbReference>
<dbReference type="InterPro" id="IPR038726">
    <property type="entry name" value="PDDEXK_AddAB-type"/>
</dbReference>
<dbReference type="Pfam" id="PF12705">
    <property type="entry name" value="PDDEXK_1"/>
    <property type="match status" value="1"/>
</dbReference>
<dbReference type="Gene3D" id="3.90.320.10">
    <property type="match status" value="1"/>
</dbReference>